<dbReference type="InterPro" id="IPR052579">
    <property type="entry name" value="Zinc_finger_SWIM"/>
</dbReference>
<reference evidence="1 2" key="1">
    <citation type="journal article" date="2017" name="Nat. Commun.">
        <title>Genome assembly with in vitro proximity ligation data and whole-genome triplication in lettuce.</title>
        <authorList>
            <person name="Reyes-Chin-Wo S."/>
            <person name="Wang Z."/>
            <person name="Yang X."/>
            <person name="Kozik A."/>
            <person name="Arikit S."/>
            <person name="Song C."/>
            <person name="Xia L."/>
            <person name="Froenicke L."/>
            <person name="Lavelle D.O."/>
            <person name="Truco M.J."/>
            <person name="Xia R."/>
            <person name="Zhu S."/>
            <person name="Xu C."/>
            <person name="Xu H."/>
            <person name="Xu X."/>
            <person name="Cox K."/>
            <person name="Korf I."/>
            <person name="Meyers B.C."/>
            <person name="Michelmore R.W."/>
        </authorList>
    </citation>
    <scope>NUCLEOTIDE SEQUENCE [LARGE SCALE GENOMIC DNA]</scope>
    <source>
        <strain evidence="2">cv. Salinas</strain>
        <tissue evidence="1">Seedlings</tissue>
    </source>
</reference>
<evidence type="ECO:0000313" key="1">
    <source>
        <dbReference type="EMBL" id="KAJ0215647.1"/>
    </source>
</evidence>
<keyword evidence="2" id="KW-1185">Reference proteome</keyword>
<dbReference type="PANTHER" id="PTHR31569:SF4">
    <property type="entry name" value="SWIM-TYPE DOMAIN-CONTAINING PROTEIN"/>
    <property type="match status" value="1"/>
</dbReference>
<protein>
    <recommendedName>
        <fullName evidence="3">SWIM-type domain-containing protein</fullName>
    </recommendedName>
</protein>
<evidence type="ECO:0008006" key="3">
    <source>
        <dbReference type="Google" id="ProtNLM"/>
    </source>
</evidence>
<sequence length="148" mass="17447">MFMEGHAFAKRLTEDERRMVEDMTDNDVPPHNILLNLKIQNEHNVSTIDTIYEAREKYRSQMHAESMGKQGKFQNITEANCGCKLRRTCELVCFHEILVYYNTGRQIPLESIDTFWRRLEVENVVPVTRNDESAFDDEVDLLKKSYNK</sequence>
<dbReference type="PANTHER" id="PTHR31569">
    <property type="entry name" value="SWIM-TYPE DOMAIN-CONTAINING PROTEIN"/>
    <property type="match status" value="1"/>
</dbReference>
<organism evidence="1 2">
    <name type="scientific">Lactuca sativa</name>
    <name type="common">Garden lettuce</name>
    <dbReference type="NCBI Taxonomy" id="4236"/>
    <lineage>
        <taxon>Eukaryota</taxon>
        <taxon>Viridiplantae</taxon>
        <taxon>Streptophyta</taxon>
        <taxon>Embryophyta</taxon>
        <taxon>Tracheophyta</taxon>
        <taxon>Spermatophyta</taxon>
        <taxon>Magnoliopsida</taxon>
        <taxon>eudicotyledons</taxon>
        <taxon>Gunneridae</taxon>
        <taxon>Pentapetalae</taxon>
        <taxon>asterids</taxon>
        <taxon>campanulids</taxon>
        <taxon>Asterales</taxon>
        <taxon>Asteraceae</taxon>
        <taxon>Cichorioideae</taxon>
        <taxon>Cichorieae</taxon>
        <taxon>Lactucinae</taxon>
        <taxon>Lactuca</taxon>
    </lineage>
</organism>
<name>A0A9R1VXB3_LACSA</name>
<dbReference type="EMBL" id="NBSK02000003">
    <property type="protein sequence ID" value="KAJ0215647.1"/>
    <property type="molecule type" value="Genomic_DNA"/>
</dbReference>
<dbReference type="Proteomes" id="UP000235145">
    <property type="component" value="Unassembled WGS sequence"/>
</dbReference>
<accession>A0A9R1VXB3</accession>
<gene>
    <name evidence="1" type="ORF">LSAT_V11C300128980</name>
</gene>
<comment type="caution">
    <text evidence="1">The sequence shown here is derived from an EMBL/GenBank/DDBJ whole genome shotgun (WGS) entry which is preliminary data.</text>
</comment>
<proteinExistence type="predicted"/>
<dbReference type="AlphaFoldDB" id="A0A9R1VXB3"/>
<evidence type="ECO:0000313" key="2">
    <source>
        <dbReference type="Proteomes" id="UP000235145"/>
    </source>
</evidence>